<evidence type="ECO:0000313" key="2">
    <source>
        <dbReference type="EMBL" id="SVD55728.1"/>
    </source>
</evidence>
<feature type="non-terminal residue" evidence="2">
    <location>
        <position position="63"/>
    </location>
</feature>
<sequence>ISAPASQAGGGGCGAREQGSGAAYGSNSAQPAETLCGRRSRCTGFGHHPRSLLSYTKQDKKQL</sequence>
<protein>
    <submittedName>
        <fullName evidence="2">Uncharacterized protein</fullName>
    </submittedName>
</protein>
<gene>
    <name evidence="2" type="ORF">METZ01_LOCUS408582</name>
</gene>
<organism evidence="2">
    <name type="scientific">marine metagenome</name>
    <dbReference type="NCBI Taxonomy" id="408172"/>
    <lineage>
        <taxon>unclassified sequences</taxon>
        <taxon>metagenomes</taxon>
        <taxon>ecological metagenomes</taxon>
    </lineage>
</organism>
<feature type="region of interest" description="Disordered" evidence="1">
    <location>
        <begin position="1"/>
        <end position="30"/>
    </location>
</feature>
<accession>A0A382WC77</accession>
<reference evidence="2" key="1">
    <citation type="submission" date="2018-05" db="EMBL/GenBank/DDBJ databases">
        <authorList>
            <person name="Lanie J.A."/>
            <person name="Ng W.-L."/>
            <person name="Kazmierczak K.M."/>
            <person name="Andrzejewski T.M."/>
            <person name="Davidsen T.M."/>
            <person name="Wayne K.J."/>
            <person name="Tettelin H."/>
            <person name="Glass J.I."/>
            <person name="Rusch D."/>
            <person name="Podicherti R."/>
            <person name="Tsui H.-C.T."/>
            <person name="Winkler M.E."/>
        </authorList>
    </citation>
    <scope>NUCLEOTIDE SEQUENCE</scope>
</reference>
<dbReference type="EMBL" id="UINC01158272">
    <property type="protein sequence ID" value="SVD55728.1"/>
    <property type="molecule type" value="Genomic_DNA"/>
</dbReference>
<feature type="non-terminal residue" evidence="2">
    <location>
        <position position="1"/>
    </location>
</feature>
<feature type="region of interest" description="Disordered" evidence="1">
    <location>
        <begin position="44"/>
        <end position="63"/>
    </location>
</feature>
<dbReference type="AlphaFoldDB" id="A0A382WC77"/>
<proteinExistence type="predicted"/>
<name>A0A382WC77_9ZZZZ</name>
<evidence type="ECO:0000256" key="1">
    <source>
        <dbReference type="SAM" id="MobiDB-lite"/>
    </source>
</evidence>